<comment type="subcellular location">
    <subcellularLocation>
        <location evidence="1">Membrane</location>
        <topology evidence="1">Multi-pass membrane protein</topology>
    </subcellularLocation>
</comment>
<dbReference type="AlphaFoldDB" id="A0A8B8DH24"/>
<protein>
    <submittedName>
        <fullName evidence="11">Muscarinic acetylcholine receptor gar-3-like</fullName>
    </submittedName>
</protein>
<feature type="transmembrane region" description="Helical" evidence="8">
    <location>
        <begin position="42"/>
        <end position="63"/>
    </location>
</feature>
<dbReference type="SUPFAM" id="SSF81321">
    <property type="entry name" value="Family A G protein-coupled receptor-like"/>
    <property type="match status" value="1"/>
</dbReference>
<evidence type="ECO:0000256" key="2">
    <source>
        <dbReference type="ARBA" id="ARBA00022692"/>
    </source>
</evidence>
<dbReference type="PROSITE" id="PS50262">
    <property type="entry name" value="G_PROTEIN_RECEP_F1_2"/>
    <property type="match status" value="1"/>
</dbReference>
<dbReference type="PANTHER" id="PTHR24243">
    <property type="entry name" value="G-PROTEIN COUPLED RECEPTOR"/>
    <property type="match status" value="1"/>
</dbReference>
<reference evidence="11" key="1">
    <citation type="submission" date="2025-08" db="UniProtKB">
        <authorList>
            <consortium name="RefSeq"/>
        </authorList>
    </citation>
    <scope>IDENTIFICATION</scope>
    <source>
        <tissue evidence="11">Whole sample</tissue>
    </source>
</reference>
<sequence length="157" mass="18313">MIGMNITIIRVIRRSREFRKSTVRNKSTNRKLKKFDVKLTKMLLCTSVYFLFATLPISIYFIVDSYQEDLDDVSSAQMDLVWTVSYLLQFSNYTINFFLYNLTNERFRNKFIDTIKCKSTEKKRKSSKNGSVYSVQTVETSLGTEISRVSEETSSGE</sequence>
<gene>
    <name evidence="11" type="primary">LOC111126684</name>
</gene>
<dbReference type="RefSeq" id="XP_022327203.1">
    <property type="nucleotide sequence ID" value="XM_022471495.1"/>
</dbReference>
<proteinExistence type="predicted"/>
<evidence type="ECO:0000313" key="10">
    <source>
        <dbReference type="Proteomes" id="UP000694844"/>
    </source>
</evidence>
<dbReference type="GO" id="GO:0005886">
    <property type="term" value="C:plasma membrane"/>
    <property type="evidence" value="ECO:0007669"/>
    <property type="project" value="TreeGrafter"/>
</dbReference>
<dbReference type="Pfam" id="PF10324">
    <property type="entry name" value="7TM_GPCR_Srw"/>
    <property type="match status" value="1"/>
</dbReference>
<evidence type="ECO:0000256" key="7">
    <source>
        <dbReference type="ARBA" id="ARBA00023224"/>
    </source>
</evidence>
<evidence type="ECO:0000313" key="11">
    <source>
        <dbReference type="RefSeq" id="XP_022327203.1"/>
    </source>
</evidence>
<evidence type="ECO:0000259" key="9">
    <source>
        <dbReference type="PROSITE" id="PS50262"/>
    </source>
</evidence>
<organism evidence="10 11">
    <name type="scientific">Crassostrea virginica</name>
    <name type="common">Eastern oyster</name>
    <dbReference type="NCBI Taxonomy" id="6565"/>
    <lineage>
        <taxon>Eukaryota</taxon>
        <taxon>Metazoa</taxon>
        <taxon>Spiralia</taxon>
        <taxon>Lophotrochozoa</taxon>
        <taxon>Mollusca</taxon>
        <taxon>Bivalvia</taxon>
        <taxon>Autobranchia</taxon>
        <taxon>Pteriomorphia</taxon>
        <taxon>Ostreida</taxon>
        <taxon>Ostreoidea</taxon>
        <taxon>Ostreidae</taxon>
        <taxon>Crassostrea</taxon>
    </lineage>
</organism>
<keyword evidence="7" id="KW-0807">Transducer</keyword>
<dbReference type="GO" id="GO:0008528">
    <property type="term" value="F:G protein-coupled peptide receptor activity"/>
    <property type="evidence" value="ECO:0007669"/>
    <property type="project" value="InterPro"/>
</dbReference>
<keyword evidence="10" id="KW-1185">Reference proteome</keyword>
<dbReference type="Gene3D" id="1.20.1070.10">
    <property type="entry name" value="Rhodopsin 7-helix transmembrane proteins"/>
    <property type="match status" value="1"/>
</dbReference>
<dbReference type="GeneID" id="111126684"/>
<evidence type="ECO:0000256" key="6">
    <source>
        <dbReference type="ARBA" id="ARBA00023170"/>
    </source>
</evidence>
<dbReference type="KEGG" id="cvn:111126684"/>
<keyword evidence="2 8" id="KW-0812">Transmembrane</keyword>
<evidence type="ECO:0000256" key="4">
    <source>
        <dbReference type="ARBA" id="ARBA00023040"/>
    </source>
</evidence>
<feature type="transmembrane region" description="Helical" evidence="8">
    <location>
        <begin position="83"/>
        <end position="102"/>
    </location>
</feature>
<evidence type="ECO:0000256" key="1">
    <source>
        <dbReference type="ARBA" id="ARBA00004141"/>
    </source>
</evidence>
<evidence type="ECO:0000256" key="3">
    <source>
        <dbReference type="ARBA" id="ARBA00022989"/>
    </source>
</evidence>
<keyword evidence="6" id="KW-0675">Receptor</keyword>
<feature type="domain" description="G-protein coupled receptors family 1 profile" evidence="9">
    <location>
        <begin position="1"/>
        <end position="100"/>
    </location>
</feature>
<name>A0A8B8DH24_CRAVI</name>
<dbReference type="InterPro" id="IPR019427">
    <property type="entry name" value="7TM_GPCR_serpentine_rcpt_Srw"/>
</dbReference>
<evidence type="ECO:0000256" key="8">
    <source>
        <dbReference type="SAM" id="Phobius"/>
    </source>
</evidence>
<dbReference type="PANTHER" id="PTHR24243:SF230">
    <property type="entry name" value="G-PROTEIN COUPLED RECEPTORS FAMILY 1 PROFILE DOMAIN-CONTAINING PROTEIN"/>
    <property type="match status" value="1"/>
</dbReference>
<dbReference type="InterPro" id="IPR017452">
    <property type="entry name" value="GPCR_Rhodpsn_7TM"/>
</dbReference>
<evidence type="ECO:0000256" key="5">
    <source>
        <dbReference type="ARBA" id="ARBA00023136"/>
    </source>
</evidence>
<accession>A0A8B8DH24</accession>
<keyword evidence="4" id="KW-0297">G-protein coupled receptor</keyword>
<dbReference type="Proteomes" id="UP000694844">
    <property type="component" value="Chromosome 3"/>
</dbReference>
<keyword evidence="3 8" id="KW-1133">Transmembrane helix</keyword>
<keyword evidence="5 8" id="KW-0472">Membrane</keyword>